<proteinExistence type="predicted"/>
<accession>A0A6A7AK65</accession>
<keyword evidence="2" id="KW-1185">Reference proteome</keyword>
<protein>
    <recommendedName>
        <fullName evidence="3">ABM domain-containing protein</fullName>
    </recommendedName>
</protein>
<evidence type="ECO:0000313" key="2">
    <source>
        <dbReference type="Proteomes" id="UP000799424"/>
    </source>
</evidence>
<evidence type="ECO:0000313" key="1">
    <source>
        <dbReference type="EMBL" id="KAF2833640.1"/>
    </source>
</evidence>
<gene>
    <name evidence="1" type="ORF">CC86DRAFT_415536</name>
</gene>
<reference evidence="1" key="1">
    <citation type="journal article" date="2020" name="Stud. Mycol.">
        <title>101 Dothideomycetes genomes: a test case for predicting lifestyles and emergence of pathogens.</title>
        <authorList>
            <person name="Haridas S."/>
            <person name="Albert R."/>
            <person name="Binder M."/>
            <person name="Bloem J."/>
            <person name="Labutti K."/>
            <person name="Salamov A."/>
            <person name="Andreopoulos B."/>
            <person name="Baker S."/>
            <person name="Barry K."/>
            <person name="Bills G."/>
            <person name="Bluhm B."/>
            <person name="Cannon C."/>
            <person name="Castanera R."/>
            <person name="Culley D."/>
            <person name="Daum C."/>
            <person name="Ezra D."/>
            <person name="Gonzalez J."/>
            <person name="Henrissat B."/>
            <person name="Kuo A."/>
            <person name="Liang C."/>
            <person name="Lipzen A."/>
            <person name="Lutzoni F."/>
            <person name="Magnuson J."/>
            <person name="Mondo S."/>
            <person name="Nolan M."/>
            <person name="Ohm R."/>
            <person name="Pangilinan J."/>
            <person name="Park H.-J."/>
            <person name="Ramirez L."/>
            <person name="Alfaro M."/>
            <person name="Sun H."/>
            <person name="Tritt A."/>
            <person name="Yoshinaga Y."/>
            <person name="Zwiers L.-H."/>
            <person name="Turgeon B."/>
            <person name="Goodwin S."/>
            <person name="Spatafora J."/>
            <person name="Crous P."/>
            <person name="Grigoriev I."/>
        </authorList>
    </citation>
    <scope>NUCLEOTIDE SEQUENCE</scope>
    <source>
        <strain evidence="1">CBS 113818</strain>
    </source>
</reference>
<organism evidence="1 2">
    <name type="scientific">Ophiobolus disseminans</name>
    <dbReference type="NCBI Taxonomy" id="1469910"/>
    <lineage>
        <taxon>Eukaryota</taxon>
        <taxon>Fungi</taxon>
        <taxon>Dikarya</taxon>
        <taxon>Ascomycota</taxon>
        <taxon>Pezizomycotina</taxon>
        <taxon>Dothideomycetes</taxon>
        <taxon>Pleosporomycetidae</taxon>
        <taxon>Pleosporales</taxon>
        <taxon>Pleosporineae</taxon>
        <taxon>Phaeosphaeriaceae</taxon>
        <taxon>Ophiobolus</taxon>
    </lineage>
</organism>
<sequence length="235" mass="26689">MSKRSGPGIVLGFFQIRDSSKASQHTLESCFDQELVPKLLETEGVTGAWLYKAANPAYNKQQILVYKLSDLASIQAKDLQRLAKTSKHSHLNGSVDDHVEFDSRSYSFVQLYEISEHSEDAAPTIMLAMMEPSQGGETDLDAWYHDEHNQQMSEQPGWWRTTRFSLRDQHSNRQEGDKLSFLAIHEFGDDNQLGTEVKALEPMSDWTKKVMSEAKAIDAAIYHKEKEFGNATTTW</sequence>
<name>A0A6A7AK65_9PLEO</name>
<dbReference type="OrthoDB" id="2851338at2759"/>
<dbReference type="AlphaFoldDB" id="A0A6A7AK65"/>
<dbReference type="Proteomes" id="UP000799424">
    <property type="component" value="Unassembled WGS sequence"/>
</dbReference>
<dbReference type="EMBL" id="MU006216">
    <property type="protein sequence ID" value="KAF2833640.1"/>
    <property type="molecule type" value="Genomic_DNA"/>
</dbReference>
<evidence type="ECO:0008006" key="3">
    <source>
        <dbReference type="Google" id="ProtNLM"/>
    </source>
</evidence>